<gene>
    <name evidence="3" type="ORF">SCF082_LOCUS12059</name>
</gene>
<protein>
    <recommendedName>
        <fullName evidence="2">EF-hand domain-containing protein</fullName>
    </recommendedName>
</protein>
<evidence type="ECO:0000256" key="1">
    <source>
        <dbReference type="ARBA" id="ARBA00022837"/>
    </source>
</evidence>
<evidence type="ECO:0000313" key="4">
    <source>
        <dbReference type="Proteomes" id="UP001642464"/>
    </source>
</evidence>
<comment type="caution">
    <text evidence="3">The sequence shown here is derived from an EMBL/GenBank/DDBJ whole genome shotgun (WGS) entry which is preliminary data.</text>
</comment>
<dbReference type="SUPFAM" id="SSF47473">
    <property type="entry name" value="EF-hand"/>
    <property type="match status" value="1"/>
</dbReference>
<keyword evidence="4" id="KW-1185">Reference proteome</keyword>
<evidence type="ECO:0000259" key="2">
    <source>
        <dbReference type="PROSITE" id="PS50222"/>
    </source>
</evidence>
<feature type="domain" description="EF-hand" evidence="2">
    <location>
        <begin position="164"/>
        <end position="199"/>
    </location>
</feature>
<dbReference type="PROSITE" id="PS00018">
    <property type="entry name" value="EF_HAND_1"/>
    <property type="match status" value="1"/>
</dbReference>
<dbReference type="EMBL" id="CAXAMM010007291">
    <property type="protein sequence ID" value="CAK9013722.1"/>
    <property type="molecule type" value="Genomic_DNA"/>
</dbReference>
<dbReference type="InterPro" id="IPR002048">
    <property type="entry name" value="EF_hand_dom"/>
</dbReference>
<dbReference type="PROSITE" id="PS50222">
    <property type="entry name" value="EF_HAND_2"/>
    <property type="match status" value="1"/>
</dbReference>
<dbReference type="Proteomes" id="UP001642464">
    <property type="component" value="Unassembled WGS sequence"/>
</dbReference>
<proteinExistence type="predicted"/>
<evidence type="ECO:0000313" key="3">
    <source>
        <dbReference type="EMBL" id="CAK9013722.1"/>
    </source>
</evidence>
<dbReference type="InterPro" id="IPR011992">
    <property type="entry name" value="EF-hand-dom_pair"/>
</dbReference>
<organism evidence="3 4">
    <name type="scientific">Durusdinium trenchii</name>
    <dbReference type="NCBI Taxonomy" id="1381693"/>
    <lineage>
        <taxon>Eukaryota</taxon>
        <taxon>Sar</taxon>
        <taxon>Alveolata</taxon>
        <taxon>Dinophyceae</taxon>
        <taxon>Suessiales</taxon>
        <taxon>Symbiodiniaceae</taxon>
        <taxon>Durusdinium</taxon>
    </lineage>
</organism>
<dbReference type="InterPro" id="IPR018247">
    <property type="entry name" value="EF_Hand_1_Ca_BS"/>
</dbReference>
<sequence length="239" mass="26487">MRALLRAMRGQSGPCVRRTLKDAAILAHAAASSGSLGMHDAAAKHREELEDKLEAVDASDPLSELKLVWDTILLHRDSPQEEGLDVEEVEELVLAHLVAFPDFLADDLVMNLFRQVQLGQGFLHAEKQHINVATLLEQMKPRLDRHKVTALNIARECCTHLQTHSETLASKLLLRMDLDGDGYIGEDDFLKCLVHALAVEVENLAISAGVQQLLKEEGFADEFHQAVWDLLVAGDHLQA</sequence>
<name>A0ABP0JH34_9DINO</name>
<keyword evidence="1" id="KW-0106">Calcium</keyword>
<reference evidence="3 4" key="1">
    <citation type="submission" date="2024-02" db="EMBL/GenBank/DDBJ databases">
        <authorList>
            <person name="Chen Y."/>
            <person name="Shah S."/>
            <person name="Dougan E. K."/>
            <person name="Thang M."/>
            <person name="Chan C."/>
        </authorList>
    </citation>
    <scope>NUCLEOTIDE SEQUENCE [LARGE SCALE GENOMIC DNA]</scope>
</reference>
<accession>A0ABP0JH34</accession>